<feature type="non-terminal residue" evidence="2">
    <location>
        <position position="1"/>
    </location>
</feature>
<feature type="region of interest" description="Disordered" evidence="1">
    <location>
        <begin position="566"/>
        <end position="623"/>
    </location>
</feature>
<feature type="region of interest" description="Disordered" evidence="1">
    <location>
        <begin position="522"/>
        <end position="552"/>
    </location>
</feature>
<accession>A0AAE0RVT2</accession>
<organism evidence="2 3">
    <name type="scientific">Potamilus streckersoni</name>
    <dbReference type="NCBI Taxonomy" id="2493646"/>
    <lineage>
        <taxon>Eukaryota</taxon>
        <taxon>Metazoa</taxon>
        <taxon>Spiralia</taxon>
        <taxon>Lophotrochozoa</taxon>
        <taxon>Mollusca</taxon>
        <taxon>Bivalvia</taxon>
        <taxon>Autobranchia</taxon>
        <taxon>Heteroconchia</taxon>
        <taxon>Palaeoheterodonta</taxon>
        <taxon>Unionida</taxon>
        <taxon>Unionoidea</taxon>
        <taxon>Unionidae</taxon>
        <taxon>Ambleminae</taxon>
        <taxon>Lampsilini</taxon>
        <taxon>Potamilus</taxon>
    </lineage>
</organism>
<feature type="compositionally biased region" description="Low complexity" evidence="1">
    <location>
        <begin position="522"/>
        <end position="543"/>
    </location>
</feature>
<reference evidence="2" key="1">
    <citation type="journal article" date="2021" name="Genome Biol. Evol.">
        <title>A High-Quality Reference Genome for a Parasitic Bivalve with Doubly Uniparental Inheritance (Bivalvia: Unionida).</title>
        <authorList>
            <person name="Smith C.H."/>
        </authorList>
    </citation>
    <scope>NUCLEOTIDE SEQUENCE</scope>
    <source>
        <strain evidence="2">CHS0354</strain>
    </source>
</reference>
<gene>
    <name evidence="2" type="ORF">CHS0354_009506</name>
</gene>
<sequence>KDPIIRSPTRTRLVVVRGIGNERKLVLLSNSGIIPLPNGRRLDVNITKTANDISTATIEKNQTSNVRNSLVGNNKILSPDVDLSNSRRLRIGSFIENQPLSNGRNVPIASNPTPIKVSDKAVEGVEVNARGSFGDINIPKVIEVALKRLRGENWQLSRDTNEHNNHVHVDSVSTVKGHNNNPDSTDSVALKSPASRDANIVEVAARVLGRGLQTMPASRHQDVIQTQESSVHSSGDQRSVGPEGGIDRLFEPIMSNSFRHHFSGGEKLNIEDAVPLSILGNSSSKGLGLSAPSSSTSVSTSYKNNGNNIESQQTITSASLAINASESAGLENNTMDAEPTAHVDKITISDPHSAQANNNGEVTHTIIKSLPGTSSSALRLSSSSSSMRSTKVIQKAVRKTTISKTRVISAKQNIDVGAISATGSDSMAVATNISFNTVSSTQRPHLRGSIEVVKESNGKTKIILMDSNNNPIVLQATGPVEIQRIVSPNGKIKFIVNPIRQPTTEETELEAEEILATTIAAAEETEPPALSTVPTTPEVEPSTQSIAIAETNSSISTTDISITTMSNRDISTGAKSPLKSKSSENVPKMKHESNKSTPENQVSRQDVQAVSTHPSESSTTAIS</sequence>
<dbReference type="EMBL" id="JAEAOA010000612">
    <property type="protein sequence ID" value="KAK3580551.1"/>
    <property type="molecule type" value="Genomic_DNA"/>
</dbReference>
<dbReference type="Proteomes" id="UP001195483">
    <property type="component" value="Unassembled WGS sequence"/>
</dbReference>
<feature type="compositionally biased region" description="Polar residues" evidence="1">
    <location>
        <begin position="223"/>
        <end position="237"/>
    </location>
</feature>
<proteinExistence type="predicted"/>
<feature type="compositionally biased region" description="Polar residues" evidence="1">
    <location>
        <begin position="567"/>
        <end position="585"/>
    </location>
</feature>
<keyword evidence="3" id="KW-1185">Reference proteome</keyword>
<dbReference type="AlphaFoldDB" id="A0AAE0RVT2"/>
<evidence type="ECO:0000256" key="1">
    <source>
        <dbReference type="SAM" id="MobiDB-lite"/>
    </source>
</evidence>
<protein>
    <submittedName>
        <fullName evidence="2">Uncharacterized protein</fullName>
    </submittedName>
</protein>
<evidence type="ECO:0000313" key="3">
    <source>
        <dbReference type="Proteomes" id="UP001195483"/>
    </source>
</evidence>
<name>A0AAE0RVT2_9BIVA</name>
<feature type="compositionally biased region" description="Polar residues" evidence="1">
    <location>
        <begin position="595"/>
        <end position="623"/>
    </location>
</feature>
<reference evidence="2" key="2">
    <citation type="journal article" date="2021" name="Genome Biol. Evol.">
        <title>Developing a high-quality reference genome for a parasitic bivalve with doubly uniparental inheritance (Bivalvia: Unionida).</title>
        <authorList>
            <person name="Smith C.H."/>
        </authorList>
    </citation>
    <scope>NUCLEOTIDE SEQUENCE</scope>
    <source>
        <strain evidence="2">CHS0354</strain>
        <tissue evidence="2">Mantle</tissue>
    </source>
</reference>
<comment type="caution">
    <text evidence="2">The sequence shown here is derived from an EMBL/GenBank/DDBJ whole genome shotgun (WGS) entry which is preliminary data.</text>
</comment>
<reference evidence="2" key="3">
    <citation type="submission" date="2023-05" db="EMBL/GenBank/DDBJ databases">
        <authorList>
            <person name="Smith C.H."/>
        </authorList>
    </citation>
    <scope>NUCLEOTIDE SEQUENCE</scope>
    <source>
        <strain evidence="2">CHS0354</strain>
        <tissue evidence="2">Mantle</tissue>
    </source>
</reference>
<evidence type="ECO:0000313" key="2">
    <source>
        <dbReference type="EMBL" id="KAK3580551.1"/>
    </source>
</evidence>
<feature type="region of interest" description="Disordered" evidence="1">
    <location>
        <begin position="223"/>
        <end position="243"/>
    </location>
</feature>